<proteinExistence type="predicted"/>
<comment type="caution">
    <text evidence="2">The sequence shown here is derived from an EMBL/GenBank/DDBJ whole genome shotgun (WGS) entry which is preliminary data.</text>
</comment>
<dbReference type="PROSITE" id="PS51750">
    <property type="entry name" value="BRO_N"/>
    <property type="match status" value="1"/>
</dbReference>
<dbReference type="SMART" id="SM01040">
    <property type="entry name" value="Bro-N"/>
    <property type="match status" value="1"/>
</dbReference>
<dbReference type="InterPro" id="IPR003497">
    <property type="entry name" value="BRO_N_domain"/>
</dbReference>
<protein>
    <recommendedName>
        <fullName evidence="1">Bro-N domain-containing protein</fullName>
    </recommendedName>
</protein>
<reference evidence="2 3" key="1">
    <citation type="submission" date="2017-11" db="EMBL/GenBank/DDBJ databases">
        <title>Genome sequence of Lysinibacillus sphaericus, a lignin-degrading bacteria isolated from municipal solid waste soil.</title>
        <authorList>
            <person name="Persinoti G.F."/>
            <person name="Paixao D.A."/>
            <person name="Bugg T.D."/>
            <person name="Squina F.M."/>
        </authorList>
    </citation>
    <scope>NUCLEOTIDE SEQUENCE [LARGE SCALE GENOMIC DNA]</scope>
    <source>
        <strain evidence="2 3">A1</strain>
    </source>
</reference>
<dbReference type="EMBL" id="PGLV01000001">
    <property type="protein sequence ID" value="POZ56241.1"/>
    <property type="molecule type" value="Genomic_DNA"/>
</dbReference>
<sequence length="257" mass="29649">MNLTLATQNQFNSVLCDFWQNEKGEIFMTRDQIGQALEYSDPRTAIAKLHERHAKRIDPFSTVTKLTTVDGRQREAVIYNAKGIYEICRWSKQPKADAFYDWVYDLLENLRNGELLVLKSQSVDTELEIKRMRAEAMLNNSRTRQAKLILDMQKNKILSPVAVELLQVNVLEVLSDQTIDYRPEVKKTYTASDIGSELGISPQKVGSIANKHNLKTDEYGYFALDKSPYSNKQVESFRYYEKGRQKIQEIVQGKLVN</sequence>
<keyword evidence="3" id="KW-1185">Reference proteome</keyword>
<gene>
    <name evidence="2" type="ORF">LYSIN_01024</name>
</gene>
<evidence type="ECO:0000259" key="1">
    <source>
        <dbReference type="PROSITE" id="PS51750"/>
    </source>
</evidence>
<organism evidence="2 3">
    <name type="scientific">Lysinibacillus sphaericus</name>
    <name type="common">Bacillus sphaericus</name>
    <dbReference type="NCBI Taxonomy" id="1421"/>
    <lineage>
        <taxon>Bacteria</taxon>
        <taxon>Bacillati</taxon>
        <taxon>Bacillota</taxon>
        <taxon>Bacilli</taxon>
        <taxon>Bacillales</taxon>
        <taxon>Bacillaceae</taxon>
        <taxon>Lysinibacillus</taxon>
    </lineage>
</organism>
<evidence type="ECO:0000313" key="2">
    <source>
        <dbReference type="EMBL" id="POZ56241.1"/>
    </source>
</evidence>
<dbReference type="AlphaFoldDB" id="A0A2S5CZK7"/>
<feature type="domain" description="Bro-N" evidence="1">
    <location>
        <begin position="2"/>
        <end position="114"/>
    </location>
</feature>
<dbReference type="RefSeq" id="WP_103976460.1">
    <property type="nucleotide sequence ID" value="NZ_PGLV01000001.1"/>
</dbReference>
<evidence type="ECO:0000313" key="3">
    <source>
        <dbReference type="Proteomes" id="UP000237319"/>
    </source>
</evidence>
<name>A0A2S5CZK7_LYSSH</name>
<dbReference type="Proteomes" id="UP000237319">
    <property type="component" value="Unassembled WGS sequence"/>
</dbReference>
<dbReference type="Pfam" id="PF02498">
    <property type="entry name" value="Bro-N"/>
    <property type="match status" value="1"/>
</dbReference>
<accession>A0A2S5CZK7</accession>